<evidence type="ECO:0000313" key="1">
    <source>
        <dbReference type="EMBL" id="KAK2140022.1"/>
    </source>
</evidence>
<dbReference type="Pfam" id="PF13385">
    <property type="entry name" value="Laminin_G_3"/>
    <property type="match status" value="1"/>
</dbReference>
<proteinExistence type="predicted"/>
<name>A0AAD9IS86_9ANNE</name>
<protein>
    <submittedName>
        <fullName evidence="1">Uncharacterized protein</fullName>
    </submittedName>
</protein>
<organism evidence="1 2">
    <name type="scientific">Paralvinella palmiformis</name>
    <dbReference type="NCBI Taxonomy" id="53620"/>
    <lineage>
        <taxon>Eukaryota</taxon>
        <taxon>Metazoa</taxon>
        <taxon>Spiralia</taxon>
        <taxon>Lophotrochozoa</taxon>
        <taxon>Annelida</taxon>
        <taxon>Polychaeta</taxon>
        <taxon>Sedentaria</taxon>
        <taxon>Canalipalpata</taxon>
        <taxon>Terebellida</taxon>
        <taxon>Terebelliformia</taxon>
        <taxon>Alvinellidae</taxon>
        <taxon>Paralvinella</taxon>
    </lineage>
</organism>
<dbReference type="Proteomes" id="UP001208570">
    <property type="component" value="Unassembled WGS sequence"/>
</dbReference>
<keyword evidence="2" id="KW-1185">Reference proteome</keyword>
<dbReference type="EMBL" id="JAODUP010001510">
    <property type="protein sequence ID" value="KAK2140022.1"/>
    <property type="molecule type" value="Genomic_DNA"/>
</dbReference>
<accession>A0AAD9IS86</accession>
<evidence type="ECO:0000313" key="2">
    <source>
        <dbReference type="Proteomes" id="UP001208570"/>
    </source>
</evidence>
<reference evidence="1" key="1">
    <citation type="journal article" date="2023" name="Mol. Biol. Evol.">
        <title>Third-Generation Sequencing Reveals the Adaptive Role of the Epigenome in Three Deep-Sea Polychaetes.</title>
        <authorList>
            <person name="Perez M."/>
            <person name="Aroh O."/>
            <person name="Sun Y."/>
            <person name="Lan Y."/>
            <person name="Juniper S.K."/>
            <person name="Young C.R."/>
            <person name="Angers B."/>
            <person name="Qian P.Y."/>
        </authorList>
    </citation>
    <scope>NUCLEOTIDE SEQUENCE</scope>
    <source>
        <strain evidence="1">P08H-3</strain>
    </source>
</reference>
<comment type="caution">
    <text evidence="1">The sequence shown here is derived from an EMBL/GenBank/DDBJ whole genome shotgun (WGS) entry which is preliminary data.</text>
</comment>
<dbReference type="InterPro" id="IPR013320">
    <property type="entry name" value="ConA-like_dom_sf"/>
</dbReference>
<gene>
    <name evidence="1" type="ORF">LSH36_1512g00007</name>
</gene>
<sequence>MVNHILLQIIKFLSHQVSFSDCIEGRKCAYFSGESYLSVNYLTNSFHTWKTFTIDLWHKPSHLVTVGLLTNGLASTGCCSSPTVSITTTNGQLNSRVALKDRAAQLKGRVVLNKWNYVSLVKDYDTNSMYVNGEMSDQQELKGDLLPSLCPMMFGIGRNQAFFQGQMDKICLYKEALTQQQVSGEYVKLMPNGG</sequence>
<dbReference type="SUPFAM" id="SSF49899">
    <property type="entry name" value="Concanavalin A-like lectins/glucanases"/>
    <property type="match status" value="1"/>
</dbReference>
<dbReference type="Gene3D" id="2.60.120.200">
    <property type="match status" value="1"/>
</dbReference>
<dbReference type="AlphaFoldDB" id="A0AAD9IS86"/>